<protein>
    <submittedName>
        <fullName evidence="2">Uncharacterized protein</fullName>
    </submittedName>
</protein>
<accession>A0AAT9HYH5</accession>
<evidence type="ECO:0000256" key="1">
    <source>
        <dbReference type="SAM" id="Phobius"/>
    </source>
</evidence>
<reference evidence="2" key="1">
    <citation type="submission" date="2024-06" db="EMBL/GenBank/DDBJ databases">
        <authorList>
            <consortium name="consrtm"/>
            <person name="Uemura M."/>
            <person name="Terahara T."/>
        </authorList>
    </citation>
    <scope>NUCLEOTIDE SEQUENCE</scope>
    <source>
        <strain evidence="2">KM77-8</strain>
    </source>
</reference>
<keyword evidence="1" id="KW-0472">Membrane</keyword>
<feature type="transmembrane region" description="Helical" evidence="1">
    <location>
        <begin position="155"/>
        <end position="180"/>
    </location>
</feature>
<sequence length="181" mass="19687">MADHAFMPLRETLVRVDADLAAGRVPVARQRLRGLVSSFPHDLTLRRRLAEVYRLYGDAAEAGRWMYLEEDRKAEETAAFEARYGSPGWRMKALAWQGPEAKAATAFAAGQLAAVRTACAEELGHPVDWDEPASYRDGLDGEYDAPAGPWTVGGVLAGVGCLVAVLVFLAIWVIGLVALFD</sequence>
<keyword evidence="1" id="KW-0812">Transmembrane</keyword>
<dbReference type="EMBL" id="AP035768">
    <property type="protein sequence ID" value="BFO22657.1"/>
    <property type="molecule type" value="Genomic_DNA"/>
</dbReference>
<dbReference type="InterPro" id="IPR046491">
    <property type="entry name" value="DUF6584"/>
</dbReference>
<evidence type="ECO:0000313" key="2">
    <source>
        <dbReference type="EMBL" id="BFO22657.1"/>
    </source>
</evidence>
<proteinExistence type="predicted"/>
<dbReference type="AlphaFoldDB" id="A0AAT9HYH5"/>
<reference evidence="2" key="2">
    <citation type="submission" date="2024-07" db="EMBL/GenBank/DDBJ databases">
        <title>Streptomyces haneummycinica sp. nov., a new antibiotic-producing actinobacterium isolated from marine sediment.</title>
        <authorList>
            <person name="Uemura M."/>
            <person name="Hamada M."/>
            <person name="Hirano S."/>
            <person name="Kobayashi K."/>
            <person name="Ohshiro T."/>
            <person name="Kobayashi T."/>
            <person name="Terahara T."/>
        </authorList>
    </citation>
    <scope>NUCLEOTIDE SEQUENCE</scope>
    <source>
        <strain evidence="2">KM77-8</strain>
    </source>
</reference>
<keyword evidence="1" id="KW-1133">Transmembrane helix</keyword>
<gene>
    <name evidence="2" type="ORF">SHKM778_90450</name>
</gene>
<dbReference type="Pfam" id="PF20225">
    <property type="entry name" value="DUF6584"/>
    <property type="match status" value="1"/>
</dbReference>
<organism evidence="2">
    <name type="scientific">Streptomyces haneummycinicus</name>
    <dbReference type="NCBI Taxonomy" id="3074435"/>
    <lineage>
        <taxon>Bacteria</taxon>
        <taxon>Bacillati</taxon>
        <taxon>Actinomycetota</taxon>
        <taxon>Actinomycetes</taxon>
        <taxon>Kitasatosporales</taxon>
        <taxon>Streptomycetaceae</taxon>
        <taxon>Streptomyces</taxon>
    </lineage>
</organism>
<name>A0AAT9HYH5_9ACTN</name>